<protein>
    <submittedName>
        <fullName evidence="1">Uncharacterized protein</fullName>
    </submittedName>
</protein>
<evidence type="ECO:0000313" key="2">
    <source>
        <dbReference type="Proteomes" id="UP000184330"/>
    </source>
</evidence>
<name>A0A1L7X2X7_9HELO</name>
<gene>
    <name evidence="1" type="ORF">PAC_09263</name>
</gene>
<keyword evidence="2" id="KW-1185">Reference proteome</keyword>
<organism evidence="1 2">
    <name type="scientific">Phialocephala subalpina</name>
    <dbReference type="NCBI Taxonomy" id="576137"/>
    <lineage>
        <taxon>Eukaryota</taxon>
        <taxon>Fungi</taxon>
        <taxon>Dikarya</taxon>
        <taxon>Ascomycota</taxon>
        <taxon>Pezizomycotina</taxon>
        <taxon>Leotiomycetes</taxon>
        <taxon>Helotiales</taxon>
        <taxon>Mollisiaceae</taxon>
        <taxon>Phialocephala</taxon>
        <taxon>Phialocephala fortinii species complex</taxon>
    </lineage>
</organism>
<sequence length="352" mass="40146">MPGLSRGVLWPRASGKSYVSSIWGIEHMADFSLLNAMFPIETSNKKACNTIKKSKQYLDSEETRLRNLHPSLGPSNLFEDRVGNFRETIEMRVCRQARMAYVNALLKINNLLAVQTALDNARDVLRLSRKDEMGVCYMIVGLFLRLGRDQDCYDFIKWWEAKAPNFDWDDASLPYLDMKGEDAFEHYGGLNDLDGIRDTCVIPFTVAIVLIKIRLLFNLRDLQKVSIIRGKLPQELLDQVRDKCLCDAITRNPRRKEISEGKGLTRLIRDLKSSIHDFVTGVGEVNEDNPSFWAAMLNKAGFQLNAEECSVDISQMAPVHQYSYESWSETPGALEVIHMDKEDPSAFLDVER</sequence>
<accession>A0A1L7X2X7</accession>
<reference evidence="1 2" key="1">
    <citation type="submission" date="2016-03" db="EMBL/GenBank/DDBJ databases">
        <authorList>
            <person name="Ploux O."/>
        </authorList>
    </citation>
    <scope>NUCLEOTIDE SEQUENCE [LARGE SCALE GENOMIC DNA]</scope>
    <source>
        <strain evidence="1 2">UAMH 11012</strain>
    </source>
</reference>
<dbReference type="STRING" id="576137.A0A1L7X2X7"/>
<dbReference type="OrthoDB" id="5952526at2759"/>
<dbReference type="EMBL" id="FJOG01000013">
    <property type="protein sequence ID" value="CZR59371.1"/>
    <property type="molecule type" value="Genomic_DNA"/>
</dbReference>
<evidence type="ECO:0000313" key="1">
    <source>
        <dbReference type="EMBL" id="CZR59371.1"/>
    </source>
</evidence>
<dbReference type="AlphaFoldDB" id="A0A1L7X2X7"/>
<proteinExistence type="predicted"/>
<dbReference type="Proteomes" id="UP000184330">
    <property type="component" value="Unassembled WGS sequence"/>
</dbReference>